<sequence>EQFETRWAQQSLLGVSELFLHQPNIDFTALSEGDLLHKVWKFLCTLFDDNKIRARLGELSSTATSHVRFG</sequence>
<name>A0A8H4BFH3_MUCCL</name>
<dbReference type="Proteomes" id="UP000469890">
    <property type="component" value="Unassembled WGS sequence"/>
</dbReference>
<dbReference type="AlphaFoldDB" id="A0A8H4BFH3"/>
<comment type="caution">
    <text evidence="1">The sequence shown here is derived from an EMBL/GenBank/DDBJ whole genome shotgun (WGS) entry which is preliminary data.</text>
</comment>
<proteinExistence type="predicted"/>
<dbReference type="EMBL" id="JAAECE010000005">
    <property type="protein sequence ID" value="KAF1801081.1"/>
    <property type="molecule type" value="Genomic_DNA"/>
</dbReference>
<gene>
    <name evidence="1" type="ORF">FB192DRAFT_1283605</name>
</gene>
<evidence type="ECO:0000313" key="2">
    <source>
        <dbReference type="Proteomes" id="UP000469890"/>
    </source>
</evidence>
<reference evidence="1 2" key="1">
    <citation type="submission" date="2019-09" db="EMBL/GenBank/DDBJ databases">
        <authorList>
            <consortium name="DOE Joint Genome Institute"/>
            <person name="Mondo S.J."/>
            <person name="Navarro-Mendoza M.I."/>
            <person name="Perez-Arques C."/>
            <person name="Panchal S."/>
            <person name="Nicolas F.E."/>
            <person name="Ganguly P."/>
            <person name="Pangilinan J."/>
            <person name="Grigoriev I."/>
            <person name="Heitman J."/>
            <person name="Sanya K."/>
            <person name="Garre V."/>
        </authorList>
    </citation>
    <scope>NUCLEOTIDE SEQUENCE [LARGE SCALE GENOMIC DNA]</scope>
    <source>
        <strain evidence="1 2">MU402</strain>
    </source>
</reference>
<protein>
    <submittedName>
        <fullName evidence="1">Uncharacterized protein</fullName>
    </submittedName>
</protein>
<evidence type="ECO:0000313" key="1">
    <source>
        <dbReference type="EMBL" id="KAF1801081.1"/>
    </source>
</evidence>
<feature type="non-terminal residue" evidence="1">
    <location>
        <position position="1"/>
    </location>
</feature>
<accession>A0A8H4BFH3</accession>
<organism evidence="1 2">
    <name type="scientific">Mucor circinelloides f. lusitanicus</name>
    <name type="common">Mucor racemosus var. lusitanicus</name>
    <dbReference type="NCBI Taxonomy" id="29924"/>
    <lineage>
        <taxon>Eukaryota</taxon>
        <taxon>Fungi</taxon>
        <taxon>Fungi incertae sedis</taxon>
        <taxon>Mucoromycota</taxon>
        <taxon>Mucoromycotina</taxon>
        <taxon>Mucoromycetes</taxon>
        <taxon>Mucorales</taxon>
        <taxon>Mucorineae</taxon>
        <taxon>Mucoraceae</taxon>
        <taxon>Mucor</taxon>
    </lineage>
</organism>